<proteinExistence type="inferred from homology"/>
<evidence type="ECO:0000256" key="2">
    <source>
        <dbReference type="ARBA" id="ARBA00023002"/>
    </source>
</evidence>
<dbReference type="EMBL" id="AP022613">
    <property type="protein sequence ID" value="BBZ41125.1"/>
    <property type="molecule type" value="Genomic_DNA"/>
</dbReference>
<dbReference type="PANTHER" id="PTHR39428:SF1">
    <property type="entry name" value="F420H(2)-DEPENDENT QUINONE REDUCTASE RV1261C"/>
    <property type="match status" value="1"/>
</dbReference>
<evidence type="ECO:0000256" key="1">
    <source>
        <dbReference type="ARBA" id="ARBA00008710"/>
    </source>
</evidence>
<comment type="similarity">
    <text evidence="1">Belongs to the F420H(2)-dependent quinone reductase family.</text>
</comment>
<evidence type="ECO:0000313" key="4">
    <source>
        <dbReference type="EMBL" id="BBZ41125.1"/>
    </source>
</evidence>
<sequence length="181" mass="20567">MSIALTCPEVLTSTVQVVPLRYVDPHQKRGRLYRATVRFGRSRAGQFMARHIARHTDPYLFRLTGGRVNMGAIINAPLVSTGAKTGQRREVQLTYFHDGPDVILLASNYGGSKHPQWYYNLKAHPDCEFGGQSFTAGEVTDSDEYARLFVLAERVYAGYRDYRDQTSPVGRRIPMFRLKPR</sequence>
<keyword evidence="5" id="KW-1185">Reference proteome</keyword>
<gene>
    <name evidence="4" type="ORF">MCNS_41880</name>
</gene>
<dbReference type="Proteomes" id="UP000467385">
    <property type="component" value="Chromosome"/>
</dbReference>
<reference evidence="4 5" key="1">
    <citation type="journal article" date="2019" name="Emerg. Microbes Infect.">
        <title>Comprehensive subspecies identification of 175 nontuberculous mycobacteria species based on 7547 genomic profiles.</title>
        <authorList>
            <person name="Matsumoto Y."/>
            <person name="Kinjo T."/>
            <person name="Motooka D."/>
            <person name="Nabeya D."/>
            <person name="Jung N."/>
            <person name="Uechi K."/>
            <person name="Horii T."/>
            <person name="Iida T."/>
            <person name="Fujita J."/>
            <person name="Nakamura S."/>
        </authorList>
    </citation>
    <scope>NUCLEOTIDE SEQUENCE [LARGE SCALE GENOMIC DNA]</scope>
    <source>
        <strain evidence="4 5">JCM 14738</strain>
    </source>
</reference>
<dbReference type="PANTHER" id="PTHR39428">
    <property type="entry name" value="F420H(2)-DEPENDENT QUINONE REDUCTASE RV1261C"/>
    <property type="match status" value="1"/>
</dbReference>
<dbReference type="Gene3D" id="2.30.110.10">
    <property type="entry name" value="Electron Transport, Fmn-binding Protein, Chain A"/>
    <property type="match status" value="1"/>
</dbReference>
<dbReference type="NCBIfam" id="TIGR00026">
    <property type="entry name" value="hi_GC_TIGR00026"/>
    <property type="match status" value="1"/>
</dbReference>
<accession>A0A7I7YH42</accession>
<name>A0A7I7YH42_9MYCO</name>
<dbReference type="InterPro" id="IPR004378">
    <property type="entry name" value="F420H2_quin_Rdtase"/>
</dbReference>
<dbReference type="AlphaFoldDB" id="A0A7I7YH42"/>
<dbReference type="GO" id="GO:0016491">
    <property type="term" value="F:oxidoreductase activity"/>
    <property type="evidence" value="ECO:0007669"/>
    <property type="project" value="UniProtKB-KW"/>
</dbReference>
<comment type="catalytic activity">
    <reaction evidence="3">
        <text>oxidized coenzyme F420-(gamma-L-Glu)(n) + a quinol + H(+) = reduced coenzyme F420-(gamma-L-Glu)(n) + a quinone</text>
        <dbReference type="Rhea" id="RHEA:39663"/>
        <dbReference type="Rhea" id="RHEA-COMP:12939"/>
        <dbReference type="Rhea" id="RHEA-COMP:14378"/>
        <dbReference type="ChEBI" id="CHEBI:15378"/>
        <dbReference type="ChEBI" id="CHEBI:24646"/>
        <dbReference type="ChEBI" id="CHEBI:132124"/>
        <dbReference type="ChEBI" id="CHEBI:133980"/>
        <dbReference type="ChEBI" id="CHEBI:139511"/>
    </reaction>
</comment>
<evidence type="ECO:0000256" key="3">
    <source>
        <dbReference type="ARBA" id="ARBA00049106"/>
    </source>
</evidence>
<organism evidence="4 5">
    <name type="scientific">Mycobacterium conspicuum</name>
    <dbReference type="NCBI Taxonomy" id="44010"/>
    <lineage>
        <taxon>Bacteria</taxon>
        <taxon>Bacillati</taxon>
        <taxon>Actinomycetota</taxon>
        <taxon>Actinomycetes</taxon>
        <taxon>Mycobacteriales</taxon>
        <taxon>Mycobacteriaceae</taxon>
        <taxon>Mycobacterium</taxon>
    </lineage>
</organism>
<dbReference type="Pfam" id="PF04075">
    <property type="entry name" value="F420H2_quin_red"/>
    <property type="match status" value="1"/>
</dbReference>
<keyword evidence="2" id="KW-0560">Oxidoreductase</keyword>
<evidence type="ECO:0000313" key="5">
    <source>
        <dbReference type="Proteomes" id="UP000467385"/>
    </source>
</evidence>
<protein>
    <submittedName>
        <fullName evidence="4">Nitroreductase</fullName>
    </submittedName>
</protein>
<dbReference type="InterPro" id="IPR012349">
    <property type="entry name" value="Split_barrel_FMN-bd"/>
</dbReference>
<dbReference type="GO" id="GO:0005886">
    <property type="term" value="C:plasma membrane"/>
    <property type="evidence" value="ECO:0007669"/>
    <property type="project" value="TreeGrafter"/>
</dbReference>
<dbReference type="GO" id="GO:0070967">
    <property type="term" value="F:coenzyme F420 binding"/>
    <property type="evidence" value="ECO:0007669"/>
    <property type="project" value="TreeGrafter"/>
</dbReference>